<feature type="compositionally biased region" description="Polar residues" evidence="1">
    <location>
        <begin position="145"/>
        <end position="155"/>
    </location>
</feature>
<dbReference type="Pfam" id="PF25597">
    <property type="entry name" value="SH3_retrovirus"/>
    <property type="match status" value="1"/>
</dbReference>
<proteinExistence type="predicted"/>
<sequence>MIKSSQSYVHLPIKERSKLNPRAPKCIFLGYSPNKKGYKWFHPPTKKYFITMDVKFFEHLSCYPKSDLQGEYHDDKEDLFYDSIHVEPSPNFLQPKETTKHWETLPILDGITTENERSNGDDENQDKARRQLNSPLVYSRRRPTRTIQPSSLSHN</sequence>
<evidence type="ECO:0000313" key="4">
    <source>
        <dbReference type="Proteomes" id="UP000237000"/>
    </source>
</evidence>
<protein>
    <recommendedName>
        <fullName evidence="2">Retroviral polymerase SH3-like domain-containing protein</fullName>
    </recommendedName>
</protein>
<accession>A0A2P5AYN6</accession>
<feature type="domain" description="Retroviral polymerase SH3-like" evidence="2">
    <location>
        <begin position="6"/>
        <end position="60"/>
    </location>
</feature>
<evidence type="ECO:0000256" key="1">
    <source>
        <dbReference type="SAM" id="MobiDB-lite"/>
    </source>
</evidence>
<dbReference type="AlphaFoldDB" id="A0A2P5AYN6"/>
<name>A0A2P5AYN6_TREOI</name>
<dbReference type="Proteomes" id="UP000237000">
    <property type="component" value="Unassembled WGS sequence"/>
</dbReference>
<feature type="compositionally biased region" description="Basic and acidic residues" evidence="1">
    <location>
        <begin position="114"/>
        <end position="129"/>
    </location>
</feature>
<organism evidence="3 4">
    <name type="scientific">Trema orientale</name>
    <name type="common">Charcoal tree</name>
    <name type="synonym">Celtis orientalis</name>
    <dbReference type="NCBI Taxonomy" id="63057"/>
    <lineage>
        <taxon>Eukaryota</taxon>
        <taxon>Viridiplantae</taxon>
        <taxon>Streptophyta</taxon>
        <taxon>Embryophyta</taxon>
        <taxon>Tracheophyta</taxon>
        <taxon>Spermatophyta</taxon>
        <taxon>Magnoliopsida</taxon>
        <taxon>eudicotyledons</taxon>
        <taxon>Gunneridae</taxon>
        <taxon>Pentapetalae</taxon>
        <taxon>rosids</taxon>
        <taxon>fabids</taxon>
        <taxon>Rosales</taxon>
        <taxon>Cannabaceae</taxon>
        <taxon>Trema</taxon>
    </lineage>
</organism>
<dbReference type="InterPro" id="IPR057670">
    <property type="entry name" value="SH3_retrovirus"/>
</dbReference>
<evidence type="ECO:0000313" key="3">
    <source>
        <dbReference type="EMBL" id="PON41672.1"/>
    </source>
</evidence>
<keyword evidence="4" id="KW-1185">Reference proteome</keyword>
<gene>
    <name evidence="3" type="ORF">TorRG33x02_337660</name>
</gene>
<dbReference type="OrthoDB" id="1750165at2759"/>
<dbReference type="InParanoid" id="A0A2P5AYN6"/>
<comment type="caution">
    <text evidence="3">The sequence shown here is derived from an EMBL/GenBank/DDBJ whole genome shotgun (WGS) entry which is preliminary data.</text>
</comment>
<evidence type="ECO:0000259" key="2">
    <source>
        <dbReference type="Pfam" id="PF25597"/>
    </source>
</evidence>
<reference evidence="4" key="1">
    <citation type="submission" date="2016-06" db="EMBL/GenBank/DDBJ databases">
        <title>Parallel loss of symbiosis genes in relatives of nitrogen-fixing non-legume Parasponia.</title>
        <authorList>
            <person name="Van Velzen R."/>
            <person name="Holmer R."/>
            <person name="Bu F."/>
            <person name="Rutten L."/>
            <person name="Van Zeijl A."/>
            <person name="Liu W."/>
            <person name="Santuari L."/>
            <person name="Cao Q."/>
            <person name="Sharma T."/>
            <person name="Shen D."/>
            <person name="Roswanjaya Y."/>
            <person name="Wardhani T."/>
            <person name="Kalhor M.S."/>
            <person name="Jansen J."/>
            <person name="Van den Hoogen J."/>
            <person name="Gungor B."/>
            <person name="Hartog M."/>
            <person name="Hontelez J."/>
            <person name="Verver J."/>
            <person name="Yang W.-C."/>
            <person name="Schijlen E."/>
            <person name="Repin R."/>
            <person name="Schilthuizen M."/>
            <person name="Schranz E."/>
            <person name="Heidstra R."/>
            <person name="Miyata K."/>
            <person name="Fedorova E."/>
            <person name="Kohlen W."/>
            <person name="Bisseling T."/>
            <person name="Smit S."/>
            <person name="Geurts R."/>
        </authorList>
    </citation>
    <scope>NUCLEOTIDE SEQUENCE [LARGE SCALE GENOMIC DNA]</scope>
    <source>
        <strain evidence="4">cv. RG33-2</strain>
    </source>
</reference>
<dbReference type="EMBL" id="JXTC01000655">
    <property type="protein sequence ID" value="PON41672.1"/>
    <property type="molecule type" value="Genomic_DNA"/>
</dbReference>
<feature type="region of interest" description="Disordered" evidence="1">
    <location>
        <begin position="108"/>
        <end position="155"/>
    </location>
</feature>